<keyword evidence="1" id="KW-1133">Transmembrane helix</keyword>
<reference evidence="2" key="2">
    <citation type="submission" date="2021-04" db="EMBL/GenBank/DDBJ databases">
        <authorList>
            <person name="Gilroy R."/>
        </authorList>
    </citation>
    <scope>NUCLEOTIDE SEQUENCE</scope>
    <source>
        <strain evidence="2">ChiSjej2B20-11307</strain>
    </source>
</reference>
<proteinExistence type="predicted"/>
<sequence>MDKNNSSVLKVFGIVMILFGAVYAILGTVALMGELGGLLPAHADQETLIVVLAYGVALLAIICGVACVKGAVGVCRPLGLIFALIGLASLIYMQVTQGTFNIFDCIAMVFGIAIFVTAGKKD</sequence>
<evidence type="ECO:0000313" key="3">
    <source>
        <dbReference type="Proteomes" id="UP000824223"/>
    </source>
</evidence>
<feature type="transmembrane region" description="Helical" evidence="1">
    <location>
        <begin position="75"/>
        <end position="93"/>
    </location>
</feature>
<comment type="caution">
    <text evidence="2">The sequence shown here is derived from an EMBL/GenBank/DDBJ whole genome shotgun (WGS) entry which is preliminary data.</text>
</comment>
<reference evidence="2" key="1">
    <citation type="journal article" date="2021" name="PeerJ">
        <title>Extensive microbial diversity within the chicken gut microbiome revealed by metagenomics and culture.</title>
        <authorList>
            <person name="Gilroy R."/>
            <person name="Ravi A."/>
            <person name="Getino M."/>
            <person name="Pursley I."/>
            <person name="Horton D.L."/>
            <person name="Alikhan N.F."/>
            <person name="Baker D."/>
            <person name="Gharbi K."/>
            <person name="Hall N."/>
            <person name="Watson M."/>
            <person name="Adriaenssens E.M."/>
            <person name="Foster-Nyarko E."/>
            <person name="Jarju S."/>
            <person name="Secka A."/>
            <person name="Antonio M."/>
            <person name="Oren A."/>
            <person name="Chaudhuri R.R."/>
            <person name="La Ragione R."/>
            <person name="Hildebrand F."/>
            <person name="Pallen M.J."/>
        </authorList>
    </citation>
    <scope>NUCLEOTIDE SEQUENCE</scope>
    <source>
        <strain evidence="2">ChiSjej2B20-11307</strain>
    </source>
</reference>
<feature type="transmembrane region" description="Helical" evidence="1">
    <location>
        <begin position="48"/>
        <end position="68"/>
    </location>
</feature>
<accession>A0A9D2H906</accession>
<keyword evidence="1" id="KW-0812">Transmembrane</keyword>
<dbReference type="Proteomes" id="UP000824223">
    <property type="component" value="Unassembled WGS sequence"/>
</dbReference>
<protein>
    <submittedName>
        <fullName evidence="2">Uncharacterized protein</fullName>
    </submittedName>
</protein>
<dbReference type="AlphaFoldDB" id="A0A9D2H906"/>
<feature type="transmembrane region" description="Helical" evidence="1">
    <location>
        <begin position="99"/>
        <end position="118"/>
    </location>
</feature>
<keyword evidence="1" id="KW-0472">Membrane</keyword>
<organism evidence="2 3">
    <name type="scientific">Candidatus Mediterraneibacter pullicola</name>
    <dbReference type="NCBI Taxonomy" id="2838682"/>
    <lineage>
        <taxon>Bacteria</taxon>
        <taxon>Bacillati</taxon>
        <taxon>Bacillota</taxon>
        <taxon>Clostridia</taxon>
        <taxon>Lachnospirales</taxon>
        <taxon>Lachnospiraceae</taxon>
        <taxon>Mediterraneibacter</taxon>
    </lineage>
</organism>
<evidence type="ECO:0000256" key="1">
    <source>
        <dbReference type="SAM" id="Phobius"/>
    </source>
</evidence>
<gene>
    <name evidence="2" type="ORF">H9798_01195</name>
</gene>
<feature type="transmembrane region" description="Helical" evidence="1">
    <location>
        <begin position="12"/>
        <end position="33"/>
    </location>
</feature>
<name>A0A9D2H906_9FIRM</name>
<evidence type="ECO:0000313" key="2">
    <source>
        <dbReference type="EMBL" id="HJA05751.1"/>
    </source>
</evidence>
<dbReference type="EMBL" id="DXAK01000006">
    <property type="protein sequence ID" value="HJA05751.1"/>
    <property type="molecule type" value="Genomic_DNA"/>
</dbReference>